<keyword evidence="1" id="KW-0812">Transmembrane</keyword>
<sequence length="124" mass="13028">MAAAGEVMRSVRETQSGVREALDSFSGGAASAGKAASGLSDFFHRPENLLALAVCVMAVAGLYSLLRSENIIPSARTQAGSLFGTFLARRLALRVIFFLVVAAFGLALATGRLAGLAEIFRNFF</sequence>
<dbReference type="eggNOG" id="ENOG5031DHC">
    <property type="taxonomic scope" value="Bacteria"/>
</dbReference>
<dbReference type="HOGENOM" id="CLU_2069300_0_0_7"/>
<dbReference type="RefSeq" id="WP_009182634.1">
    <property type="nucleotide sequence ID" value="NZ_CM001368.1"/>
</dbReference>
<keyword evidence="1" id="KW-1133">Transmembrane helix</keyword>
<proteinExistence type="predicted"/>
<feature type="transmembrane region" description="Helical" evidence="1">
    <location>
        <begin position="91"/>
        <end position="114"/>
    </location>
</feature>
<evidence type="ECO:0000313" key="2">
    <source>
        <dbReference type="EMBL" id="EHJ49302.1"/>
    </source>
</evidence>
<evidence type="ECO:0000256" key="1">
    <source>
        <dbReference type="SAM" id="Phobius"/>
    </source>
</evidence>
<feature type="transmembrane region" description="Helical" evidence="1">
    <location>
        <begin position="49"/>
        <end position="66"/>
    </location>
</feature>
<keyword evidence="3" id="KW-1185">Reference proteome</keyword>
<protein>
    <submittedName>
        <fullName evidence="2">Uncharacterized protein</fullName>
    </submittedName>
</protein>
<gene>
    <name evidence="2" type="ORF">DFW101_3303</name>
</gene>
<name>G7QAS1_9BACT</name>
<evidence type="ECO:0000313" key="3">
    <source>
        <dbReference type="Proteomes" id="UP000004662"/>
    </source>
</evidence>
<accession>G7QAS1</accession>
<dbReference type="AlphaFoldDB" id="G7QAS1"/>
<dbReference type="EMBL" id="CM001368">
    <property type="protein sequence ID" value="EHJ49302.1"/>
    <property type="molecule type" value="Genomic_DNA"/>
</dbReference>
<reference evidence="3" key="1">
    <citation type="journal article" date="2015" name="Genome Announc.">
        <title>High-Quality Draft Genome Sequence of Desulfovibrio carbinoliphilus FW-101-2B, an Organic Acid-Oxidizing Sulfate-Reducing Bacterium Isolated from Uranium(VI)-Contaminated Groundwater.</title>
        <authorList>
            <person name="Ramsay B.D."/>
            <person name="Hwang C."/>
            <person name="Woo H.L."/>
            <person name="Carroll S.L."/>
            <person name="Lucas S."/>
            <person name="Han J."/>
            <person name="Lapidus A.L."/>
            <person name="Cheng J.F."/>
            <person name="Goodwin L.A."/>
            <person name="Pitluck S."/>
            <person name="Peters L."/>
            <person name="Chertkov O."/>
            <person name="Held B."/>
            <person name="Detter J.C."/>
            <person name="Han C.S."/>
            <person name="Tapia R."/>
            <person name="Land M.L."/>
            <person name="Hauser L.J."/>
            <person name="Kyrpides N.C."/>
            <person name="Ivanova N.N."/>
            <person name="Mikhailova N."/>
            <person name="Pagani I."/>
            <person name="Woyke T."/>
            <person name="Arkin A.P."/>
            <person name="Dehal P."/>
            <person name="Chivian D."/>
            <person name="Criddle C.S."/>
            <person name="Wu W."/>
            <person name="Chakraborty R."/>
            <person name="Hazen T.C."/>
            <person name="Fields M.W."/>
        </authorList>
    </citation>
    <scope>NUCLEOTIDE SEQUENCE [LARGE SCALE GENOMIC DNA]</scope>
    <source>
        <strain evidence="3">FW-101-2B</strain>
    </source>
</reference>
<dbReference type="Proteomes" id="UP000004662">
    <property type="component" value="Chromosome"/>
</dbReference>
<keyword evidence="1" id="KW-0472">Membrane</keyword>
<dbReference type="OrthoDB" id="5459071at2"/>
<organism evidence="2 3">
    <name type="scientific">Solidesulfovibrio carbinoliphilus subsp. oakridgensis</name>
    <dbReference type="NCBI Taxonomy" id="694327"/>
    <lineage>
        <taxon>Bacteria</taxon>
        <taxon>Pseudomonadati</taxon>
        <taxon>Thermodesulfobacteriota</taxon>
        <taxon>Desulfovibrionia</taxon>
        <taxon>Desulfovibrionales</taxon>
        <taxon>Desulfovibrionaceae</taxon>
        <taxon>Solidesulfovibrio</taxon>
    </lineage>
</organism>